<comment type="function">
    <text evidence="7">This protein is part of the stalk that links CF(0) to CF(1). It either transmits conformational changes from CF(0) to CF(1) or is implicated in proton conduction.</text>
</comment>
<dbReference type="NCBIfam" id="TIGR01145">
    <property type="entry name" value="ATP_synt_delta"/>
    <property type="match status" value="1"/>
</dbReference>
<dbReference type="Proteomes" id="UP000051442">
    <property type="component" value="Unassembled WGS sequence"/>
</dbReference>
<keyword evidence="2 7" id="KW-0813">Transport</keyword>
<comment type="subcellular location">
    <subcellularLocation>
        <location evidence="7">Cell membrane</location>
        <topology evidence="7">Peripheral membrane protein</topology>
    </subcellularLocation>
    <subcellularLocation>
        <location evidence="1">Membrane</location>
    </subcellularLocation>
</comment>
<keyword evidence="4 7" id="KW-0406">Ion transport</keyword>
<evidence type="ECO:0000256" key="5">
    <source>
        <dbReference type="ARBA" id="ARBA00023136"/>
    </source>
</evidence>
<dbReference type="OrthoDB" id="9786633at2"/>
<keyword evidence="6 7" id="KW-0066">ATP synthesis</keyword>
<keyword evidence="3 7" id="KW-0375">Hydrogen ion transport</keyword>
<protein>
    <recommendedName>
        <fullName evidence="7">ATP synthase subunit delta</fullName>
    </recommendedName>
    <alternativeName>
        <fullName evidence="7">ATP synthase F(1) sector subunit delta</fullName>
    </alternativeName>
    <alternativeName>
        <fullName evidence="7">F-type ATPase subunit delta</fullName>
        <shortName evidence="7">F-ATPase subunit delta</shortName>
    </alternativeName>
</protein>
<evidence type="ECO:0000256" key="3">
    <source>
        <dbReference type="ARBA" id="ARBA00022781"/>
    </source>
</evidence>
<sequence>MSLDKVTVAKRYSKALFELLNANDQLDAGYEELKQLRKVFQDNPQLGTALTDKSLAPAKREALVKPLLDNSTSYIHNLIQMTYDYDRMDDMVGIIDQFQKLYDEQNQTVYADVTTAVALDDAQLDKIKAGYAKRVGAKQVVLTNKVDAAIIGGVIIKSAGTIFDGSIQTKINRVRQALLA</sequence>
<dbReference type="InterPro" id="IPR000711">
    <property type="entry name" value="ATPase_OSCP/dsu"/>
</dbReference>
<evidence type="ECO:0000256" key="6">
    <source>
        <dbReference type="ARBA" id="ARBA00023310"/>
    </source>
</evidence>
<evidence type="ECO:0000256" key="1">
    <source>
        <dbReference type="ARBA" id="ARBA00004370"/>
    </source>
</evidence>
<dbReference type="GO" id="GO:0045259">
    <property type="term" value="C:proton-transporting ATP synthase complex"/>
    <property type="evidence" value="ECO:0007669"/>
    <property type="project" value="UniProtKB-KW"/>
</dbReference>
<evidence type="ECO:0000313" key="8">
    <source>
        <dbReference type="EMBL" id="KRN18082.1"/>
    </source>
</evidence>
<dbReference type="Pfam" id="PF00213">
    <property type="entry name" value="OSCP"/>
    <property type="match status" value="1"/>
</dbReference>
<keyword evidence="9" id="KW-1185">Reference proteome</keyword>
<dbReference type="PATRIC" id="fig|1423804.4.peg.2578"/>
<gene>
    <name evidence="7" type="primary">atpH</name>
    <name evidence="8" type="ORF">FD14_GL002382</name>
</gene>
<dbReference type="EMBL" id="AYZM01000165">
    <property type="protein sequence ID" value="KRN18082.1"/>
    <property type="molecule type" value="Genomic_DNA"/>
</dbReference>
<dbReference type="SUPFAM" id="SSF47928">
    <property type="entry name" value="N-terminal domain of the delta subunit of the F1F0-ATP synthase"/>
    <property type="match status" value="1"/>
</dbReference>
<reference evidence="8 9" key="1">
    <citation type="journal article" date="2015" name="Genome Announc.">
        <title>Expanding the biotechnology potential of lactobacilli through comparative genomics of 213 strains and associated genera.</title>
        <authorList>
            <person name="Sun Z."/>
            <person name="Harris H.M."/>
            <person name="McCann A."/>
            <person name="Guo C."/>
            <person name="Argimon S."/>
            <person name="Zhang W."/>
            <person name="Yang X."/>
            <person name="Jeffery I.B."/>
            <person name="Cooney J.C."/>
            <person name="Kagawa T.F."/>
            <person name="Liu W."/>
            <person name="Song Y."/>
            <person name="Salvetti E."/>
            <person name="Wrobel A."/>
            <person name="Rasinkangas P."/>
            <person name="Parkhill J."/>
            <person name="Rea M.C."/>
            <person name="O'Sullivan O."/>
            <person name="Ritari J."/>
            <person name="Douillard F.P."/>
            <person name="Paul Ross R."/>
            <person name="Yang R."/>
            <person name="Briner A.E."/>
            <person name="Felis G.E."/>
            <person name="de Vos W.M."/>
            <person name="Barrangou R."/>
            <person name="Klaenhammer T.R."/>
            <person name="Caufield P.W."/>
            <person name="Cui Y."/>
            <person name="Zhang H."/>
            <person name="O'Toole P.W."/>
        </authorList>
    </citation>
    <scope>NUCLEOTIDE SEQUENCE [LARGE SCALE GENOMIC DNA]</scope>
    <source>
        <strain evidence="8 9">DSM 23365</strain>
    </source>
</reference>
<dbReference type="InterPro" id="IPR026015">
    <property type="entry name" value="ATP_synth_OSCP/delta_N_sf"/>
</dbReference>
<keyword evidence="7" id="KW-0139">CF(1)</keyword>
<evidence type="ECO:0000256" key="4">
    <source>
        <dbReference type="ARBA" id="ARBA00023065"/>
    </source>
</evidence>
<dbReference type="STRING" id="1423804.FD14_GL002382"/>
<keyword evidence="5 7" id="KW-0472">Membrane</keyword>
<dbReference type="PRINTS" id="PR00125">
    <property type="entry name" value="ATPASEDELTA"/>
</dbReference>
<dbReference type="Gene3D" id="1.10.520.20">
    <property type="entry name" value="N-terminal domain of the delta subunit of the F1F0-ATP synthase"/>
    <property type="match status" value="1"/>
</dbReference>
<dbReference type="PANTHER" id="PTHR11910">
    <property type="entry name" value="ATP SYNTHASE DELTA CHAIN"/>
    <property type="match status" value="1"/>
</dbReference>
<evidence type="ECO:0000256" key="7">
    <source>
        <dbReference type="HAMAP-Rule" id="MF_01416"/>
    </source>
</evidence>
<dbReference type="HAMAP" id="MF_01416">
    <property type="entry name" value="ATP_synth_delta_bact"/>
    <property type="match status" value="1"/>
</dbReference>
<accession>A0A0R2ENV1</accession>
<organism evidence="8 9">
    <name type="scientific">Secundilactobacillus similis DSM 23365 = JCM 2765</name>
    <dbReference type="NCBI Taxonomy" id="1423804"/>
    <lineage>
        <taxon>Bacteria</taxon>
        <taxon>Bacillati</taxon>
        <taxon>Bacillota</taxon>
        <taxon>Bacilli</taxon>
        <taxon>Lactobacillales</taxon>
        <taxon>Lactobacillaceae</taxon>
        <taxon>Secundilactobacillus</taxon>
    </lineage>
</organism>
<dbReference type="AlphaFoldDB" id="A0A0R2ENV1"/>
<evidence type="ECO:0000256" key="2">
    <source>
        <dbReference type="ARBA" id="ARBA00022448"/>
    </source>
</evidence>
<name>A0A0R2ENV1_9LACO</name>
<keyword evidence="7" id="KW-1003">Cell membrane</keyword>
<comment type="function">
    <text evidence="7">F(1)F(0) ATP synthase produces ATP from ADP in the presence of a proton or sodium gradient. F-type ATPases consist of two structural domains, F(1) containing the extramembraneous catalytic core and F(0) containing the membrane proton channel, linked together by a central stalk and a peripheral stalk. During catalysis, ATP synthesis in the catalytic domain of F(1) is coupled via a rotary mechanism of the central stalk subunits to proton translocation.</text>
</comment>
<dbReference type="RefSeq" id="WP_054736114.1">
    <property type="nucleotide sequence ID" value="NZ_AYZM01000165.1"/>
</dbReference>
<proteinExistence type="inferred from homology"/>
<dbReference type="GO" id="GO:0005886">
    <property type="term" value="C:plasma membrane"/>
    <property type="evidence" value="ECO:0007669"/>
    <property type="project" value="UniProtKB-SubCell"/>
</dbReference>
<dbReference type="GO" id="GO:0046933">
    <property type="term" value="F:proton-transporting ATP synthase activity, rotational mechanism"/>
    <property type="evidence" value="ECO:0007669"/>
    <property type="project" value="UniProtKB-UniRule"/>
</dbReference>
<evidence type="ECO:0000313" key="9">
    <source>
        <dbReference type="Proteomes" id="UP000051442"/>
    </source>
</evidence>
<comment type="caution">
    <text evidence="8">The sequence shown here is derived from an EMBL/GenBank/DDBJ whole genome shotgun (WGS) entry which is preliminary data.</text>
</comment>
<comment type="similarity">
    <text evidence="7">Belongs to the ATPase delta chain family.</text>
</comment>